<sequence length="178" mass="20681">MIEFELQPHLIGNLIELRPLVPEDWDKLFAVASDPKIWEVHPAFDRYQEPVFRKFFEDAIKSRGALVALDRKSGEVIGSSRYAILDLDKREIEIGWSFLARAYWGGSYNGEMKKLMLQHAFPFFERVLFMVGENNIRSRKALEKIGAVLTQRSDTRQMAGKMVTHVIYQIEKSAYLKQ</sequence>
<dbReference type="EMBL" id="CP074694">
    <property type="protein sequence ID" value="QVL33500.1"/>
    <property type="molecule type" value="Genomic_DNA"/>
</dbReference>
<dbReference type="InterPro" id="IPR016181">
    <property type="entry name" value="Acyl_CoA_acyltransferase"/>
</dbReference>
<dbReference type="RefSeq" id="WP_213498389.1">
    <property type="nucleotide sequence ID" value="NZ_CP074694.1"/>
</dbReference>
<feature type="domain" description="N-acetyltransferase" evidence="1">
    <location>
        <begin position="15"/>
        <end position="178"/>
    </location>
</feature>
<gene>
    <name evidence="2" type="ORF">KIH39_06200</name>
</gene>
<dbReference type="KEGG" id="tsph:KIH39_06200"/>
<dbReference type="Proteomes" id="UP000676194">
    <property type="component" value="Chromosome"/>
</dbReference>
<evidence type="ECO:0000313" key="2">
    <source>
        <dbReference type="EMBL" id="QVL33500.1"/>
    </source>
</evidence>
<dbReference type="Pfam" id="PF13302">
    <property type="entry name" value="Acetyltransf_3"/>
    <property type="match status" value="1"/>
</dbReference>
<organism evidence="2 3">
    <name type="scientific">Telmatocola sphagniphila</name>
    <dbReference type="NCBI Taxonomy" id="1123043"/>
    <lineage>
        <taxon>Bacteria</taxon>
        <taxon>Pseudomonadati</taxon>
        <taxon>Planctomycetota</taxon>
        <taxon>Planctomycetia</taxon>
        <taxon>Gemmatales</taxon>
        <taxon>Gemmataceae</taxon>
    </lineage>
</organism>
<evidence type="ECO:0000313" key="3">
    <source>
        <dbReference type="Proteomes" id="UP000676194"/>
    </source>
</evidence>
<protein>
    <submittedName>
        <fullName evidence="2">GNAT family N-acetyltransferase</fullName>
    </submittedName>
</protein>
<dbReference type="AlphaFoldDB" id="A0A8E6BAP2"/>
<reference evidence="2" key="1">
    <citation type="submission" date="2021-05" db="EMBL/GenBank/DDBJ databases">
        <title>Complete genome sequence of the cellulolytic planctomycete Telmatocola sphagniphila SP2T and characterization of the first cellulase from planctomycetes.</title>
        <authorList>
            <person name="Rakitin A.L."/>
            <person name="Beletsky A.V."/>
            <person name="Naumoff D.G."/>
            <person name="Kulichevskaya I.S."/>
            <person name="Mardanov A.V."/>
            <person name="Ravin N.V."/>
            <person name="Dedysh S.N."/>
        </authorList>
    </citation>
    <scope>NUCLEOTIDE SEQUENCE</scope>
    <source>
        <strain evidence="2">SP2T</strain>
    </source>
</reference>
<dbReference type="InterPro" id="IPR000182">
    <property type="entry name" value="GNAT_dom"/>
</dbReference>
<dbReference type="Gene3D" id="3.40.630.30">
    <property type="match status" value="1"/>
</dbReference>
<name>A0A8E6BAP2_9BACT</name>
<dbReference type="SUPFAM" id="SSF55729">
    <property type="entry name" value="Acyl-CoA N-acyltransferases (Nat)"/>
    <property type="match status" value="1"/>
</dbReference>
<proteinExistence type="predicted"/>
<dbReference type="PROSITE" id="PS51186">
    <property type="entry name" value="GNAT"/>
    <property type="match status" value="1"/>
</dbReference>
<dbReference type="PANTHER" id="PTHR43610">
    <property type="entry name" value="BLL6696 PROTEIN"/>
    <property type="match status" value="1"/>
</dbReference>
<dbReference type="PANTHER" id="PTHR43610:SF1">
    <property type="entry name" value="N-ACETYLTRANSFERASE DOMAIN-CONTAINING PROTEIN"/>
    <property type="match status" value="1"/>
</dbReference>
<dbReference type="GO" id="GO:0016747">
    <property type="term" value="F:acyltransferase activity, transferring groups other than amino-acyl groups"/>
    <property type="evidence" value="ECO:0007669"/>
    <property type="project" value="InterPro"/>
</dbReference>
<accession>A0A8E6BAP2</accession>
<keyword evidence="3" id="KW-1185">Reference proteome</keyword>
<evidence type="ECO:0000259" key="1">
    <source>
        <dbReference type="PROSITE" id="PS51186"/>
    </source>
</evidence>